<sequence length="315" mass="35652">MWPFEKLAFDPTFGDPAARALAAAGERGDWATVRDGLTAVTDWDQREFYLCLAVEREGPQPWIDEWIKAEPRSALPYLAKGRQQIVYAWEARSTKLAKDVSQDQFAVFFRRLKLAEDALDEAATRDRDSPIAWSQRVVTAMGRQLGIGEARHRFSEAIARDRWNRGAHRNLLNQLHEKWSGQEGIGVDFARQTVEDMPDGSELGMLVPEAYLQHAGRHDEGIDYLRRTGVIAELYAAGGRSVRHPAFQRRPGYQAAEGYFALAFVFAGEFQAAATHLDAIGDLPAQDPWDSVRSYRGFRREVYSRVGRRPLPSLF</sequence>
<dbReference type="InterPro" id="IPR011990">
    <property type="entry name" value="TPR-like_helical_dom_sf"/>
</dbReference>
<reference evidence="1" key="1">
    <citation type="submission" date="2021-03" db="EMBL/GenBank/DDBJ databases">
        <title>Whole genome shotgun sequence of Actinoplanes consettensis NBRC 14913.</title>
        <authorList>
            <person name="Komaki H."/>
            <person name="Tamura T."/>
        </authorList>
    </citation>
    <scope>NUCLEOTIDE SEQUENCE</scope>
    <source>
        <strain evidence="1">NBRC 14913</strain>
    </source>
</reference>
<accession>A0A919SJ11</accession>
<dbReference type="RefSeq" id="WP_212997916.1">
    <property type="nucleotide sequence ID" value="NZ_BAAATW010000019.1"/>
</dbReference>
<gene>
    <name evidence="1" type="ORF">Aco04nite_31180</name>
</gene>
<keyword evidence="2" id="KW-1185">Reference proteome</keyword>
<dbReference type="Gene3D" id="1.25.40.10">
    <property type="entry name" value="Tetratricopeptide repeat domain"/>
    <property type="match status" value="1"/>
</dbReference>
<name>A0A919SJ11_9ACTN</name>
<dbReference type="Proteomes" id="UP000680865">
    <property type="component" value="Unassembled WGS sequence"/>
</dbReference>
<proteinExistence type="predicted"/>
<dbReference type="EMBL" id="BOQP01000013">
    <property type="protein sequence ID" value="GIM72614.1"/>
    <property type="molecule type" value="Genomic_DNA"/>
</dbReference>
<dbReference type="AlphaFoldDB" id="A0A919SJ11"/>
<organism evidence="1 2">
    <name type="scientific">Winogradskya consettensis</name>
    <dbReference type="NCBI Taxonomy" id="113560"/>
    <lineage>
        <taxon>Bacteria</taxon>
        <taxon>Bacillati</taxon>
        <taxon>Actinomycetota</taxon>
        <taxon>Actinomycetes</taxon>
        <taxon>Micromonosporales</taxon>
        <taxon>Micromonosporaceae</taxon>
        <taxon>Winogradskya</taxon>
    </lineage>
</organism>
<comment type="caution">
    <text evidence="1">The sequence shown here is derived from an EMBL/GenBank/DDBJ whole genome shotgun (WGS) entry which is preliminary data.</text>
</comment>
<protein>
    <recommendedName>
        <fullName evidence="3">DUF4034 domain-containing protein</fullName>
    </recommendedName>
</protein>
<evidence type="ECO:0000313" key="2">
    <source>
        <dbReference type="Proteomes" id="UP000680865"/>
    </source>
</evidence>
<evidence type="ECO:0000313" key="1">
    <source>
        <dbReference type="EMBL" id="GIM72614.1"/>
    </source>
</evidence>
<evidence type="ECO:0008006" key="3">
    <source>
        <dbReference type="Google" id="ProtNLM"/>
    </source>
</evidence>